<protein>
    <submittedName>
        <fullName evidence="1">Transcriptional regulator, LysR family</fullName>
    </submittedName>
</protein>
<proteinExistence type="predicted"/>
<dbReference type="Proteomes" id="UP000029575">
    <property type="component" value="Unassembled WGS sequence"/>
</dbReference>
<accession>A0AA89CAY3</accession>
<evidence type="ECO:0000313" key="1">
    <source>
        <dbReference type="EMBL" id="KGB92423.1"/>
    </source>
</evidence>
<gene>
    <name evidence="1" type="ORF">DM43_522</name>
</gene>
<evidence type="ECO:0000313" key="2">
    <source>
        <dbReference type="Proteomes" id="UP000029575"/>
    </source>
</evidence>
<dbReference type="AlphaFoldDB" id="A0AA89CAY3"/>
<comment type="caution">
    <text evidence="1">The sequence shown here is derived from an EMBL/GenBank/DDBJ whole genome shotgun (WGS) entry which is preliminary data.</text>
</comment>
<name>A0AA89CAY3_BURCE</name>
<reference evidence="1 2" key="1">
    <citation type="submission" date="2014-06" db="EMBL/GenBank/DDBJ databases">
        <authorList>
            <person name="Bishop-Lilly K.A."/>
            <person name="Broomall S.M."/>
            <person name="Chain P.S."/>
            <person name="Chertkov O."/>
            <person name="Coyne S.R."/>
            <person name="Daligault H.E."/>
            <person name="Davenport K.W."/>
            <person name="Erkkila T."/>
            <person name="Frey K.G."/>
            <person name="Gibbons H.S."/>
            <person name="Gu W."/>
            <person name="Jaissle J."/>
            <person name="Johnson S.L."/>
            <person name="Koroleva G.I."/>
            <person name="Ladner J.T."/>
            <person name="Lo C.-C."/>
            <person name="Minogue T.D."/>
            <person name="Munk C."/>
            <person name="Palacios G.F."/>
            <person name="Redden C.L."/>
            <person name="Rosenzweig C.N."/>
            <person name="Scholz M.B."/>
            <person name="Teshima H."/>
            <person name="Xu Y."/>
        </authorList>
    </citation>
    <scope>NUCLEOTIDE SEQUENCE [LARGE SCALE GENOMIC DNA]</scope>
    <source>
        <strain evidence="1 2">DWS 37UF10B-2</strain>
    </source>
</reference>
<sequence length="177" mass="19327">MQRMLRGRIQVSNFETACRMIVENVVVLPEGTARRHAKTMAPRLVALEGDWAERRLPIRVADRDALPRFARDLVGLLVEDARGEPGRPDSHGFGQQSAICVPIPLRPHGKFRGAIASDDPLQSLSNPTRMAAGRIAAVRPSLPTRAAGPFGMTDGAATAGLAACRERMPDRWRSTSR</sequence>
<organism evidence="1 2">
    <name type="scientific">Burkholderia cepacia</name>
    <name type="common">Pseudomonas cepacia</name>
    <dbReference type="NCBI Taxonomy" id="292"/>
    <lineage>
        <taxon>Bacteria</taxon>
        <taxon>Pseudomonadati</taxon>
        <taxon>Pseudomonadota</taxon>
        <taxon>Betaproteobacteria</taxon>
        <taxon>Burkholderiales</taxon>
        <taxon>Burkholderiaceae</taxon>
        <taxon>Burkholderia</taxon>
        <taxon>Burkholderia cepacia complex</taxon>
    </lineage>
</organism>
<dbReference type="EMBL" id="JPGD01000006">
    <property type="protein sequence ID" value="KGB92423.1"/>
    <property type="molecule type" value="Genomic_DNA"/>
</dbReference>